<dbReference type="PROSITE" id="PS01013">
    <property type="entry name" value="OSBP"/>
    <property type="match status" value="1"/>
</dbReference>
<accession>A0A8S1NYL3</accession>
<proteinExistence type="inferred from homology"/>
<comment type="caution">
    <text evidence="2">The sequence shown here is derived from an EMBL/GenBank/DDBJ whole genome shotgun (WGS) entry which is preliminary data.</text>
</comment>
<sequence length="967" mass="114573">MNSDEMEKLQPMFNRITRLSQKPSTQRAIPIKFLQKMELLQNSLLDPTLELNSLDYDQLTFDELNQLFKLNKESKIELLISLFNLFFKQKKVVGEIDILGKSTILWSRKKIEIDLDIRELIIHRQNPKEKPYIIDLTEFLINYRGYLRGRYQYELLCRDPNAQIKDIIIGSEDKDEINKWIEYFQICCKQENVERSKTIISKNEQENEIKNLDTRDRYRTATIKKKQADDTNITKQKSQPKPQQQYIEHEAIIIEEHIIQENLPIVFEGLKEKLNLEFLMDDHDFSLISFEHCARIMQSKLNKNNFRVYVSLPKTSLETLITSLYDPYSLMKWNKQIKNQSIVLQATPFLAQIEETREPLSFIYQPRSFKLLRYIYPSKDSFFIIEKSYESHENDGNIEWNIIGIFMQDLQSKIMIVDTLVYNKGYITQHQDQQLILNYVQQYQNYKQYLKEENKKQQIGNVNLPIFVSEAMSLINRYEQLKNKQTKRTFKTQVIRSAYQDQSISPNLSSQMSQFNDNFSLDGDNQHRDSFLKEDIRSEQQRIAINLKNDNIQQFYQISKYTKESLQQFLCDRLLDIEQQVHHLSQIHFYQTKPQHNIQLERYEKDNDGQHFFYKSDWIYDGQKGYLKFINQDKLAQQKKVLYYILQKIGQSLLRTSILHISLPVHIFERRTNLQRLASSFSYAPHFLEPVVNSTPLDQMKAVLAFIVSMNILYLSLEKPFNPILGETFQCWVKGCPIYLEQISHHPPIAGFMMYGQGYNINGHFETQATLGLNSITGCNFGKVNLEFVNGTKIEFNNCKGYLSGITIGDRIFYLEGPIYCIDYVNEYLGELYFNPPCGLFGKKMPLDYFQGSIYKVDEKEISRWKKLGYKKYQGLQGSTQKYPALSKIDGFWQSEGKNFNVDERNTFNIMTEFPFEVYPEQYPLASDSQNRLDLVAWQLNDFELTMKHKEYLENQQRRDRQLRQKK</sequence>
<dbReference type="OMA" id="EHCARIM"/>
<organism evidence="2 3">
    <name type="scientific">Paramecium primaurelia</name>
    <dbReference type="NCBI Taxonomy" id="5886"/>
    <lineage>
        <taxon>Eukaryota</taxon>
        <taxon>Sar</taxon>
        <taxon>Alveolata</taxon>
        <taxon>Ciliophora</taxon>
        <taxon>Intramacronucleata</taxon>
        <taxon>Oligohymenophorea</taxon>
        <taxon>Peniculida</taxon>
        <taxon>Parameciidae</taxon>
        <taxon>Paramecium</taxon>
    </lineage>
</organism>
<dbReference type="GO" id="GO:0005829">
    <property type="term" value="C:cytosol"/>
    <property type="evidence" value="ECO:0007669"/>
    <property type="project" value="TreeGrafter"/>
</dbReference>
<dbReference type="GO" id="GO:0016020">
    <property type="term" value="C:membrane"/>
    <property type="evidence" value="ECO:0007669"/>
    <property type="project" value="TreeGrafter"/>
</dbReference>
<protein>
    <recommendedName>
        <fullName evidence="4">Oxysterol-binding protein</fullName>
    </recommendedName>
</protein>
<keyword evidence="3" id="KW-1185">Reference proteome</keyword>
<dbReference type="InterPro" id="IPR000648">
    <property type="entry name" value="Oxysterol-bd"/>
</dbReference>
<dbReference type="AlphaFoldDB" id="A0A8S1NYL3"/>
<evidence type="ECO:0000313" key="3">
    <source>
        <dbReference type="Proteomes" id="UP000688137"/>
    </source>
</evidence>
<evidence type="ECO:0000313" key="2">
    <source>
        <dbReference type="EMBL" id="CAD8094863.1"/>
    </source>
</evidence>
<dbReference type="EMBL" id="CAJJDM010000100">
    <property type="protein sequence ID" value="CAD8094863.1"/>
    <property type="molecule type" value="Genomic_DNA"/>
</dbReference>
<dbReference type="InterPro" id="IPR018494">
    <property type="entry name" value="Oxysterol-bd_CS"/>
</dbReference>
<dbReference type="PANTHER" id="PTHR10972:SF148">
    <property type="entry name" value="OXYSTEROL-BINDING PROTEIN 9"/>
    <property type="match status" value="1"/>
</dbReference>
<dbReference type="FunFam" id="2.40.160.120:FF:000015">
    <property type="entry name" value="Oxysterol binding protein, putative"/>
    <property type="match status" value="1"/>
</dbReference>
<comment type="similarity">
    <text evidence="1">Belongs to the OSBP family.</text>
</comment>
<reference evidence="2" key="1">
    <citation type="submission" date="2021-01" db="EMBL/GenBank/DDBJ databases">
        <authorList>
            <consortium name="Genoscope - CEA"/>
            <person name="William W."/>
        </authorList>
    </citation>
    <scope>NUCLEOTIDE SEQUENCE</scope>
</reference>
<dbReference type="PANTHER" id="PTHR10972">
    <property type="entry name" value="OXYSTEROL-BINDING PROTEIN-RELATED"/>
    <property type="match status" value="1"/>
</dbReference>
<dbReference type="GO" id="GO:0032934">
    <property type="term" value="F:sterol binding"/>
    <property type="evidence" value="ECO:0007669"/>
    <property type="project" value="TreeGrafter"/>
</dbReference>
<dbReference type="Proteomes" id="UP000688137">
    <property type="component" value="Unassembled WGS sequence"/>
</dbReference>
<evidence type="ECO:0000256" key="1">
    <source>
        <dbReference type="RuleBase" id="RU003844"/>
    </source>
</evidence>
<gene>
    <name evidence="2" type="ORF">PPRIM_AZ9-3.1.T0970070</name>
</gene>
<evidence type="ECO:0008006" key="4">
    <source>
        <dbReference type="Google" id="ProtNLM"/>
    </source>
</evidence>
<name>A0A8S1NYL3_PARPR</name>
<dbReference type="Pfam" id="PF01237">
    <property type="entry name" value="Oxysterol_BP"/>
    <property type="match status" value="1"/>
</dbReference>